<dbReference type="PANTHER" id="PTHR21016:SF25">
    <property type="entry name" value="TM2 DOMAIN-CONTAINING PROTEIN DDB_G0277895-RELATED"/>
    <property type="match status" value="1"/>
</dbReference>
<name>A0A9Q2HFA3_9STAP</name>
<dbReference type="Pfam" id="PF05154">
    <property type="entry name" value="TM2"/>
    <property type="match status" value="1"/>
</dbReference>
<dbReference type="Proteomes" id="UP000579136">
    <property type="component" value="Unassembled WGS sequence"/>
</dbReference>
<dbReference type="AlphaFoldDB" id="A0A9Q2HFA3"/>
<accession>A0A9Q2HFA3</accession>
<keyword evidence="3 5" id="KW-1133">Transmembrane helix</keyword>
<comment type="subcellular location">
    <subcellularLocation>
        <location evidence="1">Membrane</location>
        <topology evidence="1">Multi-pass membrane protein</topology>
    </subcellularLocation>
</comment>
<proteinExistence type="predicted"/>
<evidence type="ECO:0000313" key="7">
    <source>
        <dbReference type="EMBL" id="MBB5175928.1"/>
    </source>
</evidence>
<feature type="transmembrane region" description="Helical" evidence="5">
    <location>
        <begin position="50"/>
        <end position="73"/>
    </location>
</feature>
<keyword evidence="8" id="KW-1185">Reference proteome</keyword>
<keyword evidence="2 5" id="KW-0812">Transmembrane</keyword>
<evidence type="ECO:0000313" key="8">
    <source>
        <dbReference type="Proteomes" id="UP000579136"/>
    </source>
</evidence>
<organism evidence="7 8">
    <name type="scientific">Nosocomiicoccus ampullae</name>
    <dbReference type="NCBI Taxonomy" id="489910"/>
    <lineage>
        <taxon>Bacteria</taxon>
        <taxon>Bacillati</taxon>
        <taxon>Bacillota</taxon>
        <taxon>Bacilli</taxon>
        <taxon>Bacillales</taxon>
        <taxon>Staphylococcaceae</taxon>
        <taxon>Nosocomiicoccus</taxon>
    </lineage>
</organism>
<evidence type="ECO:0000256" key="5">
    <source>
        <dbReference type="SAM" id="Phobius"/>
    </source>
</evidence>
<evidence type="ECO:0000256" key="1">
    <source>
        <dbReference type="ARBA" id="ARBA00004141"/>
    </source>
</evidence>
<feature type="transmembrane region" description="Helical" evidence="5">
    <location>
        <begin position="24"/>
        <end position="43"/>
    </location>
</feature>
<dbReference type="GO" id="GO:0016020">
    <property type="term" value="C:membrane"/>
    <property type="evidence" value="ECO:0007669"/>
    <property type="project" value="UniProtKB-SubCell"/>
</dbReference>
<protein>
    <submittedName>
        <fullName evidence="7">TM2 domain-containing membrane protein YozV</fullName>
    </submittedName>
</protein>
<keyword evidence="4 5" id="KW-0472">Membrane</keyword>
<comment type="caution">
    <text evidence="7">The sequence shown here is derived from an EMBL/GenBank/DDBJ whole genome shotgun (WGS) entry which is preliminary data.</text>
</comment>
<dbReference type="InterPro" id="IPR050932">
    <property type="entry name" value="TM2D1-3-like"/>
</dbReference>
<gene>
    <name evidence="7" type="ORF">HNQ45_000812</name>
</gene>
<dbReference type="PANTHER" id="PTHR21016">
    <property type="entry name" value="BETA-AMYLOID BINDING PROTEIN-RELATED"/>
    <property type="match status" value="1"/>
</dbReference>
<evidence type="ECO:0000256" key="2">
    <source>
        <dbReference type="ARBA" id="ARBA00022692"/>
    </source>
</evidence>
<dbReference type="RefSeq" id="WP_183673699.1">
    <property type="nucleotide sequence ID" value="NZ_CBCRYX010000006.1"/>
</dbReference>
<dbReference type="EMBL" id="JACHHF010000004">
    <property type="protein sequence ID" value="MBB5175928.1"/>
    <property type="molecule type" value="Genomic_DNA"/>
</dbReference>
<evidence type="ECO:0000256" key="3">
    <source>
        <dbReference type="ARBA" id="ARBA00022989"/>
    </source>
</evidence>
<reference evidence="7 8" key="1">
    <citation type="submission" date="2020-08" db="EMBL/GenBank/DDBJ databases">
        <title>Genomic Encyclopedia of Type Strains, Phase IV (KMG-IV): sequencing the most valuable type-strain genomes for metagenomic binning, comparative biology and taxonomic classification.</title>
        <authorList>
            <person name="Goeker M."/>
        </authorList>
    </citation>
    <scope>NUCLEOTIDE SEQUENCE [LARGE SCALE GENOMIC DNA]</scope>
    <source>
        <strain evidence="7 8">DSM 19163</strain>
    </source>
</reference>
<evidence type="ECO:0000256" key="4">
    <source>
        <dbReference type="ARBA" id="ARBA00023136"/>
    </source>
</evidence>
<feature type="transmembrane region" description="Helical" evidence="5">
    <location>
        <begin position="79"/>
        <end position="96"/>
    </location>
</feature>
<dbReference type="InterPro" id="IPR007829">
    <property type="entry name" value="TM2"/>
</dbReference>
<sequence>MRNLSVQQKSYIENYVSNERKSLIIGYVLWFFLGIFGVHRFYVGKTITGLVMLILGLICGLLTLISFGTLSFLTMAPITIWWFIDAVLIIFMVNNYNTRLRRIAYRDIIR</sequence>
<evidence type="ECO:0000259" key="6">
    <source>
        <dbReference type="Pfam" id="PF05154"/>
    </source>
</evidence>
<feature type="domain" description="TM2" evidence="6">
    <location>
        <begin position="20"/>
        <end position="67"/>
    </location>
</feature>